<dbReference type="AlphaFoldDB" id="A0A1Y1VH28"/>
<sequence length="244" mass="28142">MNYSDDTQAISKILSVSIDHVVANPNFAKPSLEAFRNFLLSLQQSFIPKLAKIEHKICSNVTFSQLCEKINCPKKYGFLSLLAISLFSVSSYTRYLWSKRPRLLSDVLALAGPGASCLKLIYSESLSNASLTDDEEYSSSNYLNNYNNNNNKEVISTKDKYKYWVVYWLFYGVFHITDNMVSANTQKALKKYGNKSSNPYWYYWLLKIISIYWAGYNNGNITLYQKAVIPCLRKYYELSTKKQN</sequence>
<dbReference type="EMBL" id="MCFH01000008">
    <property type="protein sequence ID" value="ORX56028.1"/>
    <property type="molecule type" value="Genomic_DNA"/>
</dbReference>
<organism evidence="2 3">
    <name type="scientific">Piromyces finnis</name>
    <dbReference type="NCBI Taxonomy" id="1754191"/>
    <lineage>
        <taxon>Eukaryota</taxon>
        <taxon>Fungi</taxon>
        <taxon>Fungi incertae sedis</taxon>
        <taxon>Chytridiomycota</taxon>
        <taxon>Chytridiomycota incertae sedis</taxon>
        <taxon>Neocallimastigomycetes</taxon>
        <taxon>Neocallimastigales</taxon>
        <taxon>Neocallimastigaceae</taxon>
        <taxon>Piromyces</taxon>
    </lineage>
</organism>
<keyword evidence="1" id="KW-0472">Membrane</keyword>
<evidence type="ECO:0000256" key="1">
    <source>
        <dbReference type="SAM" id="Phobius"/>
    </source>
</evidence>
<comment type="caution">
    <text evidence="2">The sequence shown here is derived from an EMBL/GenBank/DDBJ whole genome shotgun (WGS) entry which is preliminary data.</text>
</comment>
<name>A0A1Y1VH28_9FUNG</name>
<accession>A0A1Y1VH28</accession>
<keyword evidence="3" id="KW-1185">Reference proteome</keyword>
<keyword evidence="1" id="KW-0812">Transmembrane</keyword>
<evidence type="ECO:0000313" key="3">
    <source>
        <dbReference type="Proteomes" id="UP000193719"/>
    </source>
</evidence>
<feature type="transmembrane region" description="Helical" evidence="1">
    <location>
        <begin position="200"/>
        <end position="216"/>
    </location>
</feature>
<proteinExistence type="predicted"/>
<reference evidence="2 3" key="2">
    <citation type="submission" date="2016-08" db="EMBL/GenBank/DDBJ databases">
        <title>Pervasive Adenine N6-methylation of Active Genes in Fungi.</title>
        <authorList>
            <consortium name="DOE Joint Genome Institute"/>
            <person name="Mondo S.J."/>
            <person name="Dannebaum R.O."/>
            <person name="Kuo R.C."/>
            <person name="Labutti K."/>
            <person name="Haridas S."/>
            <person name="Kuo A."/>
            <person name="Salamov A."/>
            <person name="Ahrendt S.R."/>
            <person name="Lipzen A."/>
            <person name="Sullivan W."/>
            <person name="Andreopoulos W.B."/>
            <person name="Clum A."/>
            <person name="Lindquist E."/>
            <person name="Daum C."/>
            <person name="Ramamoorthy G.K."/>
            <person name="Gryganskyi A."/>
            <person name="Culley D."/>
            <person name="Magnuson J.K."/>
            <person name="James T.Y."/>
            <person name="O'Malley M.A."/>
            <person name="Stajich J.E."/>
            <person name="Spatafora J.W."/>
            <person name="Visel A."/>
            <person name="Grigoriev I.V."/>
        </authorList>
    </citation>
    <scope>NUCLEOTIDE SEQUENCE [LARGE SCALE GENOMIC DNA]</scope>
    <source>
        <strain evidence="3">finn</strain>
    </source>
</reference>
<feature type="transmembrane region" description="Helical" evidence="1">
    <location>
        <begin position="161"/>
        <end position="180"/>
    </location>
</feature>
<gene>
    <name evidence="2" type="ORF">BCR36DRAFT_402793</name>
</gene>
<dbReference type="OrthoDB" id="10009287at2759"/>
<keyword evidence="1" id="KW-1133">Transmembrane helix</keyword>
<dbReference type="Proteomes" id="UP000193719">
    <property type="component" value="Unassembled WGS sequence"/>
</dbReference>
<reference evidence="2 3" key="1">
    <citation type="submission" date="2016-08" db="EMBL/GenBank/DDBJ databases">
        <title>Genomes of anaerobic fungi encode conserved fungal cellulosomes for biomass hydrolysis.</title>
        <authorList>
            <consortium name="DOE Joint Genome Institute"/>
            <person name="Haitjema C.H."/>
            <person name="Gilmore S.P."/>
            <person name="Henske J.K."/>
            <person name="Solomon K.V."/>
            <person name="De Groot R."/>
            <person name="Kuo A."/>
            <person name="Mondo S.J."/>
            <person name="Salamov A.A."/>
            <person name="Labutti K."/>
            <person name="Zhao Z."/>
            <person name="Chiniquy J."/>
            <person name="Barry K."/>
            <person name="Brewer H.M."/>
            <person name="Purvine S.O."/>
            <person name="Wright A.T."/>
            <person name="Boxma B."/>
            <person name="Van Alen T."/>
            <person name="Hackstein J.H."/>
            <person name="Baker S.E."/>
            <person name="Grigoriev I.V."/>
            <person name="O'Malley M.A."/>
        </authorList>
    </citation>
    <scope>NUCLEOTIDE SEQUENCE [LARGE SCALE GENOMIC DNA]</scope>
    <source>
        <strain evidence="3">finn</strain>
    </source>
</reference>
<protein>
    <submittedName>
        <fullName evidence="2">Uncharacterized protein</fullName>
    </submittedName>
</protein>
<evidence type="ECO:0000313" key="2">
    <source>
        <dbReference type="EMBL" id="ORX56028.1"/>
    </source>
</evidence>